<keyword evidence="3" id="KW-1185">Reference proteome</keyword>
<dbReference type="AlphaFoldDB" id="A0A9X0A6K8"/>
<dbReference type="OrthoDB" id="416253at2759"/>
<dbReference type="PANTHER" id="PTHR43827:SF8">
    <property type="entry name" value="ALDO_KETO REDUCTASE FAMILY PROTEIN"/>
    <property type="match status" value="1"/>
</dbReference>
<evidence type="ECO:0000313" key="3">
    <source>
        <dbReference type="Proteomes" id="UP001163046"/>
    </source>
</evidence>
<organism evidence="2 3">
    <name type="scientific">Desmophyllum pertusum</name>
    <dbReference type="NCBI Taxonomy" id="174260"/>
    <lineage>
        <taxon>Eukaryota</taxon>
        <taxon>Metazoa</taxon>
        <taxon>Cnidaria</taxon>
        <taxon>Anthozoa</taxon>
        <taxon>Hexacorallia</taxon>
        <taxon>Scleractinia</taxon>
        <taxon>Caryophylliina</taxon>
        <taxon>Caryophylliidae</taxon>
        <taxon>Desmophyllum</taxon>
    </lineage>
</organism>
<dbReference type="InterPro" id="IPR020471">
    <property type="entry name" value="AKR"/>
</dbReference>
<feature type="domain" description="NADP-dependent oxidoreductase" evidence="1">
    <location>
        <begin position="1"/>
        <end position="71"/>
    </location>
</feature>
<sequence>MIDSAQAYDEEQVGEAVQESGIPREDVFIVSKVHPRFLGYDETLKSVEESLTKLKVDYIDLMLIHSMDCDEGPGAHLICQKGEPKGTWKTHGRHLNRLSRKVKSEVSVSAILKFKI</sequence>
<reference evidence="2" key="1">
    <citation type="submission" date="2023-01" db="EMBL/GenBank/DDBJ databases">
        <title>Genome assembly of the deep-sea coral Lophelia pertusa.</title>
        <authorList>
            <person name="Herrera S."/>
            <person name="Cordes E."/>
        </authorList>
    </citation>
    <scope>NUCLEOTIDE SEQUENCE</scope>
    <source>
        <strain evidence="2">USNM1676648</strain>
        <tissue evidence="2">Polyp</tissue>
    </source>
</reference>
<dbReference type="Gene3D" id="3.20.20.100">
    <property type="entry name" value="NADP-dependent oxidoreductase domain"/>
    <property type="match status" value="1"/>
</dbReference>
<dbReference type="SUPFAM" id="SSF51430">
    <property type="entry name" value="NAD(P)-linked oxidoreductase"/>
    <property type="match status" value="1"/>
</dbReference>
<dbReference type="EMBL" id="MU825397">
    <property type="protein sequence ID" value="KAJ7393724.1"/>
    <property type="molecule type" value="Genomic_DNA"/>
</dbReference>
<name>A0A9X0A6K8_9CNID</name>
<evidence type="ECO:0000313" key="2">
    <source>
        <dbReference type="EMBL" id="KAJ7393724.1"/>
    </source>
</evidence>
<dbReference type="InterPro" id="IPR036812">
    <property type="entry name" value="NAD(P)_OxRdtase_dom_sf"/>
</dbReference>
<evidence type="ECO:0000259" key="1">
    <source>
        <dbReference type="Pfam" id="PF00248"/>
    </source>
</evidence>
<protein>
    <recommendedName>
        <fullName evidence="1">NADP-dependent oxidoreductase domain-containing protein</fullName>
    </recommendedName>
</protein>
<dbReference type="GO" id="GO:0016491">
    <property type="term" value="F:oxidoreductase activity"/>
    <property type="evidence" value="ECO:0007669"/>
    <property type="project" value="InterPro"/>
</dbReference>
<dbReference type="InterPro" id="IPR023210">
    <property type="entry name" value="NADP_OxRdtase_dom"/>
</dbReference>
<accession>A0A9X0A6K8</accession>
<proteinExistence type="predicted"/>
<gene>
    <name evidence="2" type="ORF">OS493_003383</name>
</gene>
<dbReference type="Proteomes" id="UP001163046">
    <property type="component" value="Unassembled WGS sequence"/>
</dbReference>
<comment type="caution">
    <text evidence="2">The sequence shown here is derived from an EMBL/GenBank/DDBJ whole genome shotgun (WGS) entry which is preliminary data.</text>
</comment>
<dbReference type="PANTHER" id="PTHR43827">
    <property type="entry name" value="2,5-DIKETO-D-GLUCONIC ACID REDUCTASE"/>
    <property type="match status" value="1"/>
</dbReference>
<dbReference type="Pfam" id="PF00248">
    <property type="entry name" value="Aldo_ket_red"/>
    <property type="match status" value="1"/>
</dbReference>